<name>A0A8T3A9W7_DENNO</name>
<dbReference type="InterPro" id="IPR004332">
    <property type="entry name" value="Transposase_MuDR"/>
</dbReference>
<feature type="domain" description="Transposase MuDR plant" evidence="2">
    <location>
        <begin position="55"/>
        <end position="118"/>
    </location>
</feature>
<dbReference type="Proteomes" id="UP000829196">
    <property type="component" value="Unassembled WGS sequence"/>
</dbReference>
<gene>
    <name evidence="3" type="ORF">KFK09_027110</name>
</gene>
<sequence length="201" mass="22622">MVVVRDQQEDMTCTDETQDGDMQDFSAKNTANNDILVDGLCDGSFAAEVEENNSLCVGTRYENSSSFKQAIRSNAILQNFAIKIKAIDKSRVIAICTFRGCPWRIRASICSDGHSFEVRKLISTHLCPGVNRAGNKQATSSWIAHEIKDIVKKNPDVTPKDIGNNLETVFCLSLPYMKIWRSRQIARDQMFGSVDDNYMLW</sequence>
<dbReference type="AlphaFoldDB" id="A0A8T3A9W7"/>
<feature type="region of interest" description="Disordered" evidence="1">
    <location>
        <begin position="1"/>
        <end position="23"/>
    </location>
</feature>
<dbReference type="OrthoDB" id="660475at2759"/>
<evidence type="ECO:0000313" key="3">
    <source>
        <dbReference type="EMBL" id="KAI0492834.1"/>
    </source>
</evidence>
<evidence type="ECO:0000259" key="2">
    <source>
        <dbReference type="Pfam" id="PF03108"/>
    </source>
</evidence>
<dbReference type="PANTHER" id="PTHR31973">
    <property type="entry name" value="POLYPROTEIN, PUTATIVE-RELATED"/>
    <property type="match status" value="1"/>
</dbReference>
<accession>A0A8T3A9W7</accession>
<dbReference type="Pfam" id="PF03108">
    <property type="entry name" value="DBD_Tnp_Mut"/>
    <property type="match status" value="1"/>
</dbReference>
<reference evidence="3" key="1">
    <citation type="journal article" date="2022" name="Front. Genet.">
        <title>Chromosome-Scale Assembly of the Dendrobium nobile Genome Provides Insights Into the Molecular Mechanism of the Biosynthesis of the Medicinal Active Ingredient of Dendrobium.</title>
        <authorList>
            <person name="Xu Q."/>
            <person name="Niu S.-C."/>
            <person name="Li K.-L."/>
            <person name="Zheng P.-J."/>
            <person name="Zhang X.-J."/>
            <person name="Jia Y."/>
            <person name="Liu Y."/>
            <person name="Niu Y.-X."/>
            <person name="Yu L.-H."/>
            <person name="Chen D.-F."/>
            <person name="Zhang G.-Q."/>
        </authorList>
    </citation>
    <scope>NUCLEOTIDE SEQUENCE</scope>
    <source>
        <tissue evidence="3">Leaf</tissue>
    </source>
</reference>
<dbReference type="SMR" id="A0A8T3A9W7"/>
<organism evidence="3 4">
    <name type="scientific">Dendrobium nobile</name>
    <name type="common">Orchid</name>
    <dbReference type="NCBI Taxonomy" id="94219"/>
    <lineage>
        <taxon>Eukaryota</taxon>
        <taxon>Viridiplantae</taxon>
        <taxon>Streptophyta</taxon>
        <taxon>Embryophyta</taxon>
        <taxon>Tracheophyta</taxon>
        <taxon>Spermatophyta</taxon>
        <taxon>Magnoliopsida</taxon>
        <taxon>Liliopsida</taxon>
        <taxon>Asparagales</taxon>
        <taxon>Orchidaceae</taxon>
        <taxon>Epidendroideae</taxon>
        <taxon>Malaxideae</taxon>
        <taxon>Dendrobiinae</taxon>
        <taxon>Dendrobium</taxon>
    </lineage>
</organism>
<dbReference type="PANTHER" id="PTHR31973:SF188">
    <property type="entry name" value="POLYPROTEIN, PUTATIVE-RELATED"/>
    <property type="match status" value="1"/>
</dbReference>
<dbReference type="EMBL" id="JAGYWB010000018">
    <property type="protein sequence ID" value="KAI0492834.1"/>
    <property type="molecule type" value="Genomic_DNA"/>
</dbReference>
<keyword evidence="4" id="KW-1185">Reference proteome</keyword>
<comment type="caution">
    <text evidence="3">The sequence shown here is derived from an EMBL/GenBank/DDBJ whole genome shotgun (WGS) entry which is preliminary data.</text>
</comment>
<evidence type="ECO:0000256" key="1">
    <source>
        <dbReference type="SAM" id="MobiDB-lite"/>
    </source>
</evidence>
<proteinExistence type="predicted"/>
<evidence type="ECO:0000313" key="4">
    <source>
        <dbReference type="Proteomes" id="UP000829196"/>
    </source>
</evidence>
<protein>
    <recommendedName>
        <fullName evidence="2">Transposase MuDR plant domain-containing protein</fullName>
    </recommendedName>
</protein>
<feature type="compositionally biased region" description="Acidic residues" evidence="1">
    <location>
        <begin position="12"/>
        <end position="22"/>
    </location>
</feature>